<dbReference type="AlphaFoldDB" id="A0A067SHS1"/>
<dbReference type="HOGENOM" id="CLU_2026906_0_0_1"/>
<accession>A0A067SHS1</accession>
<dbReference type="Proteomes" id="UP000027222">
    <property type="component" value="Unassembled WGS sequence"/>
</dbReference>
<evidence type="ECO:0000313" key="3">
    <source>
        <dbReference type="Proteomes" id="UP000027222"/>
    </source>
</evidence>
<keyword evidence="1" id="KW-0732">Signal</keyword>
<feature type="chain" id="PRO_5001648957" description="Hydrophobin" evidence="1">
    <location>
        <begin position="20"/>
        <end position="122"/>
    </location>
</feature>
<gene>
    <name evidence="2" type="ORF">GALMADRAFT_144749</name>
</gene>
<protein>
    <recommendedName>
        <fullName evidence="4">Hydrophobin</fullName>
    </recommendedName>
</protein>
<keyword evidence="3" id="KW-1185">Reference proteome</keyword>
<evidence type="ECO:0000313" key="2">
    <source>
        <dbReference type="EMBL" id="KDR70465.1"/>
    </source>
</evidence>
<proteinExistence type="predicted"/>
<evidence type="ECO:0000256" key="1">
    <source>
        <dbReference type="SAM" id="SignalP"/>
    </source>
</evidence>
<feature type="signal peptide" evidence="1">
    <location>
        <begin position="1"/>
        <end position="19"/>
    </location>
</feature>
<evidence type="ECO:0008006" key="4">
    <source>
        <dbReference type="Google" id="ProtNLM"/>
    </source>
</evidence>
<sequence length="122" mass="13292">MSLRLLQLFILSVSAYSAAQQCNTGVLQCCNSVQPVCLPLIIDVDVVEILGTHQAGNPIFSTLFPLVGIPLGVVSPTTPCGSDRLHTLHSAPFIMLKFSCVLFGYQSWWACCYRVYNKVPAS</sequence>
<dbReference type="EMBL" id="KL142397">
    <property type="protein sequence ID" value="KDR70465.1"/>
    <property type="molecule type" value="Genomic_DNA"/>
</dbReference>
<name>A0A067SHS1_GALM3</name>
<organism evidence="2 3">
    <name type="scientific">Galerina marginata (strain CBS 339.88)</name>
    <dbReference type="NCBI Taxonomy" id="685588"/>
    <lineage>
        <taxon>Eukaryota</taxon>
        <taxon>Fungi</taxon>
        <taxon>Dikarya</taxon>
        <taxon>Basidiomycota</taxon>
        <taxon>Agaricomycotina</taxon>
        <taxon>Agaricomycetes</taxon>
        <taxon>Agaricomycetidae</taxon>
        <taxon>Agaricales</taxon>
        <taxon>Agaricineae</taxon>
        <taxon>Strophariaceae</taxon>
        <taxon>Galerina</taxon>
    </lineage>
</organism>
<reference evidence="3" key="1">
    <citation type="journal article" date="2014" name="Proc. Natl. Acad. Sci. U.S.A.">
        <title>Extensive sampling of basidiomycete genomes demonstrates inadequacy of the white-rot/brown-rot paradigm for wood decay fungi.</title>
        <authorList>
            <person name="Riley R."/>
            <person name="Salamov A.A."/>
            <person name="Brown D.W."/>
            <person name="Nagy L.G."/>
            <person name="Floudas D."/>
            <person name="Held B.W."/>
            <person name="Levasseur A."/>
            <person name="Lombard V."/>
            <person name="Morin E."/>
            <person name="Otillar R."/>
            <person name="Lindquist E.A."/>
            <person name="Sun H."/>
            <person name="LaButti K.M."/>
            <person name="Schmutz J."/>
            <person name="Jabbour D."/>
            <person name="Luo H."/>
            <person name="Baker S.E."/>
            <person name="Pisabarro A.G."/>
            <person name="Walton J.D."/>
            <person name="Blanchette R.A."/>
            <person name="Henrissat B."/>
            <person name="Martin F."/>
            <person name="Cullen D."/>
            <person name="Hibbett D.S."/>
            <person name="Grigoriev I.V."/>
        </authorList>
    </citation>
    <scope>NUCLEOTIDE SEQUENCE [LARGE SCALE GENOMIC DNA]</scope>
    <source>
        <strain evidence="3">CBS 339.88</strain>
    </source>
</reference>